<name>A0A644ZVS0_9ZZZZ</name>
<proteinExistence type="predicted"/>
<accession>A0A644ZVS0</accession>
<evidence type="ECO:0000313" key="1">
    <source>
        <dbReference type="EMBL" id="MPM42723.1"/>
    </source>
</evidence>
<organism evidence="1">
    <name type="scientific">bioreactor metagenome</name>
    <dbReference type="NCBI Taxonomy" id="1076179"/>
    <lineage>
        <taxon>unclassified sequences</taxon>
        <taxon>metagenomes</taxon>
        <taxon>ecological metagenomes</taxon>
    </lineage>
</organism>
<protein>
    <submittedName>
        <fullName evidence="1">Uncharacterized protein</fullName>
    </submittedName>
</protein>
<sequence>MQPACDYDYQPLNTLVDQHLDFFNLQKLSKANGADFEILVLTAPAEPERTGDYAWALINALSENRKNGMPTILIDASNDAYGTVIHDALTEQAELGVLLAYSGFLDMAIVTGTAISHGVARYAWLTHTPSPEEDDAANTAFVKALSDSVIKDFVYRNTVRNDLYAYVRDELGGSPDNFYRPEIDRTLVLSALETDMAASAAPVLANFSSGKILVSLSPWVESGCGTLTLSNYRFPWNRVFEIGMDIRRQTSAPEG</sequence>
<dbReference type="InterPro" id="IPR025394">
    <property type="entry name" value="DUF4127"/>
</dbReference>
<gene>
    <name evidence="1" type="ORF">SDC9_89393</name>
</gene>
<dbReference type="Pfam" id="PF13552">
    <property type="entry name" value="DUF4127"/>
    <property type="match status" value="1"/>
</dbReference>
<dbReference type="AlphaFoldDB" id="A0A644ZVS0"/>
<comment type="caution">
    <text evidence="1">The sequence shown here is derived from an EMBL/GenBank/DDBJ whole genome shotgun (WGS) entry which is preliminary data.</text>
</comment>
<dbReference type="EMBL" id="VSSQ01009833">
    <property type="protein sequence ID" value="MPM42723.1"/>
    <property type="molecule type" value="Genomic_DNA"/>
</dbReference>
<reference evidence="1" key="1">
    <citation type="submission" date="2019-08" db="EMBL/GenBank/DDBJ databases">
        <authorList>
            <person name="Kucharzyk K."/>
            <person name="Murdoch R.W."/>
            <person name="Higgins S."/>
            <person name="Loffler F."/>
        </authorList>
    </citation>
    <scope>NUCLEOTIDE SEQUENCE</scope>
</reference>